<feature type="region of interest" description="Disordered" evidence="6">
    <location>
        <begin position="34"/>
        <end position="58"/>
    </location>
</feature>
<name>A0A3D9IA87_9BACL</name>
<sequence length="330" mass="36437">MFASNRVYRSLSVSIIAILLIAIFSACGNNNASENSASSPATETEQTSPSSEQASAYPKTIVHDKGETVLEAKPKTIAITYFPFAEHLFAIGEQAVVGGVVGLSSLKNFPVYDPFTKDGRIADLGDTPNLEKITALNPDVIIAWQDDEKIYDQLSKIAPTVLINQTENWQDTIAKVAALINEEDKAQQYMDDYNNKLVELASQMDQTGEKGKTAIFMMTWGKGFNYYGGERMAPYYEKLGFGKFKDMEDWGELSLESVSSVDPDYIFLGEDFTNTAEMKVEDLKTNPVWNNLKAVKNGKLFIVDTEIVGPLAMGQFKGLETIEGIIKDAK</sequence>
<comment type="caution">
    <text evidence="9">The sequence shown here is derived from an EMBL/GenBank/DDBJ whole genome shotgun (WGS) entry which is preliminary data.</text>
</comment>
<dbReference type="EMBL" id="QRDY01000009">
    <property type="protein sequence ID" value="RED58106.1"/>
    <property type="molecule type" value="Genomic_DNA"/>
</dbReference>
<feature type="coiled-coil region" evidence="5">
    <location>
        <begin position="176"/>
        <end position="210"/>
    </location>
</feature>
<feature type="compositionally biased region" description="Polar residues" evidence="6">
    <location>
        <begin position="42"/>
        <end position="54"/>
    </location>
</feature>
<feature type="signal peptide" evidence="7">
    <location>
        <begin position="1"/>
        <end position="32"/>
    </location>
</feature>
<evidence type="ECO:0000259" key="8">
    <source>
        <dbReference type="PROSITE" id="PS50983"/>
    </source>
</evidence>
<feature type="domain" description="Fe/B12 periplasmic-binding" evidence="8">
    <location>
        <begin position="76"/>
        <end position="330"/>
    </location>
</feature>
<evidence type="ECO:0000256" key="7">
    <source>
        <dbReference type="SAM" id="SignalP"/>
    </source>
</evidence>
<evidence type="ECO:0000256" key="6">
    <source>
        <dbReference type="SAM" id="MobiDB-lite"/>
    </source>
</evidence>
<evidence type="ECO:0000256" key="3">
    <source>
        <dbReference type="ARBA" id="ARBA00022448"/>
    </source>
</evidence>
<comment type="similarity">
    <text evidence="2">Belongs to the bacterial solute-binding protein 8 family.</text>
</comment>
<keyword evidence="3" id="KW-0813">Transport</keyword>
<reference evidence="9 10" key="1">
    <citation type="submission" date="2018-07" db="EMBL/GenBank/DDBJ databases">
        <title>Genomic Encyclopedia of Type Strains, Phase III (KMG-III): the genomes of soil and plant-associated and newly described type strains.</title>
        <authorList>
            <person name="Whitman W."/>
        </authorList>
    </citation>
    <scope>NUCLEOTIDE SEQUENCE [LARGE SCALE GENOMIC DNA]</scope>
    <source>
        <strain evidence="9 10">CECT 8236</strain>
    </source>
</reference>
<keyword evidence="10" id="KW-1185">Reference proteome</keyword>
<dbReference type="AlphaFoldDB" id="A0A3D9IA87"/>
<dbReference type="PROSITE" id="PS50983">
    <property type="entry name" value="FE_B12_PBP"/>
    <property type="match status" value="1"/>
</dbReference>
<evidence type="ECO:0000256" key="5">
    <source>
        <dbReference type="SAM" id="Coils"/>
    </source>
</evidence>
<dbReference type="OrthoDB" id="9793175at2"/>
<dbReference type="PANTHER" id="PTHR30532:SF24">
    <property type="entry name" value="FERRIC ENTEROBACTIN-BINDING PERIPLASMIC PROTEIN FEPB"/>
    <property type="match status" value="1"/>
</dbReference>
<evidence type="ECO:0000256" key="2">
    <source>
        <dbReference type="ARBA" id="ARBA00008814"/>
    </source>
</evidence>
<dbReference type="RefSeq" id="WP_115993769.1">
    <property type="nucleotide sequence ID" value="NZ_QRDY01000009.1"/>
</dbReference>
<keyword evidence="5" id="KW-0175">Coiled coil</keyword>
<comment type="subcellular location">
    <subcellularLocation>
        <location evidence="1">Cell envelope</location>
    </subcellularLocation>
</comment>
<dbReference type="GO" id="GO:0030288">
    <property type="term" value="C:outer membrane-bounded periplasmic space"/>
    <property type="evidence" value="ECO:0007669"/>
    <property type="project" value="TreeGrafter"/>
</dbReference>
<protein>
    <submittedName>
        <fullName evidence="9">Iron complex transport system substrate-binding protein</fullName>
    </submittedName>
</protein>
<feature type="chain" id="PRO_5017579051" evidence="7">
    <location>
        <begin position="33"/>
        <end position="330"/>
    </location>
</feature>
<evidence type="ECO:0000256" key="1">
    <source>
        <dbReference type="ARBA" id="ARBA00004196"/>
    </source>
</evidence>
<organism evidence="9 10">
    <name type="scientific">Cohnella lupini</name>
    <dbReference type="NCBI Taxonomy" id="1294267"/>
    <lineage>
        <taxon>Bacteria</taxon>
        <taxon>Bacillati</taxon>
        <taxon>Bacillota</taxon>
        <taxon>Bacilli</taxon>
        <taxon>Bacillales</taxon>
        <taxon>Paenibacillaceae</taxon>
        <taxon>Cohnella</taxon>
    </lineage>
</organism>
<proteinExistence type="inferred from homology"/>
<dbReference type="GO" id="GO:1901678">
    <property type="term" value="P:iron coordination entity transport"/>
    <property type="evidence" value="ECO:0007669"/>
    <property type="project" value="UniProtKB-ARBA"/>
</dbReference>
<evidence type="ECO:0000313" key="9">
    <source>
        <dbReference type="EMBL" id="RED58106.1"/>
    </source>
</evidence>
<accession>A0A3D9IA87</accession>
<dbReference type="InterPro" id="IPR002491">
    <property type="entry name" value="ABC_transptr_periplasmic_BD"/>
</dbReference>
<dbReference type="PANTHER" id="PTHR30532">
    <property type="entry name" value="IRON III DICITRATE-BINDING PERIPLASMIC PROTEIN"/>
    <property type="match status" value="1"/>
</dbReference>
<evidence type="ECO:0000313" key="10">
    <source>
        <dbReference type="Proteomes" id="UP000256869"/>
    </source>
</evidence>
<keyword evidence="4 7" id="KW-0732">Signal</keyword>
<evidence type="ECO:0000256" key="4">
    <source>
        <dbReference type="ARBA" id="ARBA00022729"/>
    </source>
</evidence>
<dbReference type="Proteomes" id="UP000256869">
    <property type="component" value="Unassembled WGS sequence"/>
</dbReference>
<gene>
    <name evidence="9" type="ORF">DFP95_109143</name>
</gene>
<dbReference type="PROSITE" id="PS51257">
    <property type="entry name" value="PROKAR_LIPOPROTEIN"/>
    <property type="match status" value="1"/>
</dbReference>
<dbReference type="Pfam" id="PF01497">
    <property type="entry name" value="Peripla_BP_2"/>
    <property type="match status" value="1"/>
</dbReference>
<dbReference type="SUPFAM" id="SSF53807">
    <property type="entry name" value="Helical backbone' metal receptor"/>
    <property type="match status" value="1"/>
</dbReference>
<dbReference type="InterPro" id="IPR051313">
    <property type="entry name" value="Bact_iron-sidero_bind"/>
</dbReference>
<dbReference type="Gene3D" id="3.40.50.1980">
    <property type="entry name" value="Nitrogenase molybdenum iron protein domain"/>
    <property type="match status" value="2"/>
</dbReference>